<dbReference type="AlphaFoldDB" id="A0A9X0DB60"/>
<dbReference type="SMART" id="SM00282">
    <property type="entry name" value="LamG"/>
    <property type="match status" value="1"/>
</dbReference>
<dbReference type="InterPro" id="IPR013320">
    <property type="entry name" value="ConA-like_dom_sf"/>
</dbReference>
<dbReference type="PANTHER" id="PTHR15036:SF49">
    <property type="entry name" value="AXOTACTIN"/>
    <property type="match status" value="1"/>
</dbReference>
<sequence>MMNQIYQITVNLGDDIATPRGHLVLENNLADNRWHTVKVILVGKLLNVSVHGQTFHAVLQSKYARFDVDGFVYAGGVPQRTLHILQEYKPSSNLKGCLRDVFFDRVQVLVGPAHLDINYREYGSPEHICRHVKFTTLSFQYPEAYLYMPSIGKDLFSVQMWFRTYFANGILAFKGVLNVRYVSVSLIEGKVVLKVQVSRDSPVIQFGQGKSLNDGKWHYLSVVVSKTGMKLKLDQLPELPHENPSLKQVELFSENLYIGYYPKLAKLHRLYSRFIC</sequence>
<dbReference type="CDD" id="cd00110">
    <property type="entry name" value="LamG"/>
    <property type="match status" value="2"/>
</dbReference>
<reference evidence="3" key="1">
    <citation type="submission" date="2023-01" db="EMBL/GenBank/DDBJ databases">
        <title>Genome assembly of the deep-sea coral Lophelia pertusa.</title>
        <authorList>
            <person name="Herrera S."/>
            <person name="Cordes E."/>
        </authorList>
    </citation>
    <scope>NUCLEOTIDE SEQUENCE</scope>
    <source>
        <strain evidence="3">USNM1676648</strain>
        <tissue evidence="3">Polyp</tissue>
    </source>
</reference>
<evidence type="ECO:0000256" key="1">
    <source>
        <dbReference type="PROSITE-ProRule" id="PRU00122"/>
    </source>
</evidence>
<protein>
    <recommendedName>
        <fullName evidence="2">Laminin G domain-containing protein</fullName>
    </recommendedName>
</protein>
<dbReference type="OrthoDB" id="26719at2759"/>
<proteinExistence type="predicted"/>
<comment type="caution">
    <text evidence="1">Lacks conserved residue(s) required for the propagation of feature annotation.</text>
</comment>
<dbReference type="EMBL" id="MU825397">
    <property type="protein sequence ID" value="KAJ7394092.1"/>
    <property type="molecule type" value="Genomic_DNA"/>
</dbReference>
<feature type="domain" description="Laminin G" evidence="2">
    <location>
        <begin position="135"/>
        <end position="276"/>
    </location>
</feature>
<dbReference type="Gene3D" id="2.60.120.200">
    <property type="match status" value="2"/>
</dbReference>
<accession>A0A9X0DB60</accession>
<evidence type="ECO:0000313" key="3">
    <source>
        <dbReference type="EMBL" id="KAJ7394092.1"/>
    </source>
</evidence>
<name>A0A9X0DB60_9CNID</name>
<dbReference type="SUPFAM" id="SSF49899">
    <property type="entry name" value="Concanavalin A-like lectins/glucanases"/>
    <property type="match status" value="2"/>
</dbReference>
<gene>
    <name evidence="3" type="ORF">OS493_003768</name>
</gene>
<feature type="domain" description="Laminin G" evidence="2">
    <location>
        <begin position="1"/>
        <end position="129"/>
    </location>
</feature>
<organism evidence="3 4">
    <name type="scientific">Desmophyllum pertusum</name>
    <dbReference type="NCBI Taxonomy" id="174260"/>
    <lineage>
        <taxon>Eukaryota</taxon>
        <taxon>Metazoa</taxon>
        <taxon>Cnidaria</taxon>
        <taxon>Anthozoa</taxon>
        <taxon>Hexacorallia</taxon>
        <taxon>Scleractinia</taxon>
        <taxon>Caryophylliina</taxon>
        <taxon>Caryophylliidae</taxon>
        <taxon>Desmophyllum</taxon>
    </lineage>
</organism>
<dbReference type="Pfam" id="PF02210">
    <property type="entry name" value="Laminin_G_2"/>
    <property type="match status" value="2"/>
</dbReference>
<keyword evidence="4" id="KW-1185">Reference proteome</keyword>
<dbReference type="GO" id="GO:0016020">
    <property type="term" value="C:membrane"/>
    <property type="evidence" value="ECO:0007669"/>
    <property type="project" value="UniProtKB-SubCell"/>
</dbReference>
<dbReference type="InterPro" id="IPR050372">
    <property type="entry name" value="Neurexin-related_CASP"/>
</dbReference>
<evidence type="ECO:0000313" key="4">
    <source>
        <dbReference type="Proteomes" id="UP001163046"/>
    </source>
</evidence>
<dbReference type="PROSITE" id="PS50025">
    <property type="entry name" value="LAM_G_DOMAIN"/>
    <property type="match status" value="2"/>
</dbReference>
<evidence type="ECO:0000259" key="2">
    <source>
        <dbReference type="PROSITE" id="PS50025"/>
    </source>
</evidence>
<dbReference type="InterPro" id="IPR001791">
    <property type="entry name" value="Laminin_G"/>
</dbReference>
<dbReference type="PANTHER" id="PTHR15036">
    <property type="entry name" value="PIKACHURIN-LIKE PROTEIN"/>
    <property type="match status" value="1"/>
</dbReference>
<comment type="caution">
    <text evidence="3">The sequence shown here is derived from an EMBL/GenBank/DDBJ whole genome shotgun (WGS) entry which is preliminary data.</text>
</comment>
<dbReference type="Proteomes" id="UP001163046">
    <property type="component" value="Unassembled WGS sequence"/>
</dbReference>